<sequence>HLTSNLFLGCTALRTLVLENCQYHNLGRLEISCPLLQSFAMENPTAVDGVQGCQLKLSAPRLTSFKYGAHLAKFYKFEQFSSLVDVKVQFYEIVFWKLLRQNVKRVIGFLQRLSSAKNLEICPTCYEVILNPSPPVYVLLSHNGVMWLTKLCSNLGFLDSSPGLRTLIVDSLCPHLSPSSELEDSDKYLKVLRDYSEVLCGNLERAKIRCGDPADTRLVLELVKILLWSQAHLSILLLNRRHESILEMVVLFPRRSPNVTIEFF</sequence>
<proteinExistence type="predicted"/>
<gene>
    <name evidence="1" type="primary">At1g66320_0</name>
    <name evidence="1" type="ORF">g.56730</name>
</gene>
<reference evidence="1" key="1">
    <citation type="submission" date="2015-07" db="EMBL/GenBank/DDBJ databases">
        <title>Transcriptome Assembly of Anthurium amnicola.</title>
        <authorList>
            <person name="Suzuki J."/>
        </authorList>
    </citation>
    <scope>NUCLEOTIDE SEQUENCE</scope>
</reference>
<dbReference type="AlphaFoldDB" id="A0A1D1XZX1"/>
<accession>A0A1D1XZX1</accession>
<name>A0A1D1XZX1_9ARAE</name>
<dbReference type="InterPro" id="IPR050232">
    <property type="entry name" value="FBL13/AtMIF1-like"/>
</dbReference>
<evidence type="ECO:0000313" key="1">
    <source>
        <dbReference type="EMBL" id="JAT47924.1"/>
    </source>
</evidence>
<dbReference type="EMBL" id="GDJX01020012">
    <property type="protein sequence ID" value="JAT47924.1"/>
    <property type="molecule type" value="Transcribed_RNA"/>
</dbReference>
<feature type="non-terminal residue" evidence="1">
    <location>
        <position position="1"/>
    </location>
</feature>
<dbReference type="PANTHER" id="PTHR31900">
    <property type="entry name" value="F-BOX/RNI SUPERFAMILY PROTEIN-RELATED"/>
    <property type="match status" value="1"/>
</dbReference>
<organism evidence="1">
    <name type="scientific">Anthurium amnicola</name>
    <dbReference type="NCBI Taxonomy" id="1678845"/>
    <lineage>
        <taxon>Eukaryota</taxon>
        <taxon>Viridiplantae</taxon>
        <taxon>Streptophyta</taxon>
        <taxon>Embryophyta</taxon>
        <taxon>Tracheophyta</taxon>
        <taxon>Spermatophyta</taxon>
        <taxon>Magnoliopsida</taxon>
        <taxon>Liliopsida</taxon>
        <taxon>Araceae</taxon>
        <taxon>Pothoideae</taxon>
        <taxon>Potheae</taxon>
        <taxon>Anthurium</taxon>
    </lineage>
</organism>
<dbReference type="PANTHER" id="PTHR31900:SF32">
    <property type="entry name" value="F-BOX_RNI_FBD-LIKE DOMAIN PROTEIN"/>
    <property type="match status" value="1"/>
</dbReference>
<protein>
    <submittedName>
        <fullName evidence="1">FBD-associated F-box protein At1g66320</fullName>
    </submittedName>
</protein>